<accession>A0A0K2LDL5</accession>
<dbReference type="Pfam" id="PF03965">
    <property type="entry name" value="Penicillinase_R"/>
    <property type="match status" value="1"/>
</dbReference>
<dbReference type="InterPro" id="IPR014071">
    <property type="entry name" value="Cu_transp_CopY/TcrY"/>
</dbReference>
<evidence type="ECO:0000313" key="6">
    <source>
        <dbReference type="Proteomes" id="UP000061546"/>
    </source>
</evidence>
<dbReference type="NCBIfam" id="TIGR02698">
    <property type="entry name" value="CopY_TcrY"/>
    <property type="match status" value="1"/>
</dbReference>
<dbReference type="InterPro" id="IPR036390">
    <property type="entry name" value="WH_DNA-bd_sf"/>
</dbReference>
<dbReference type="KEGG" id="lhi:JP39_08330"/>
<dbReference type="GO" id="GO:0016757">
    <property type="term" value="F:glycosyltransferase activity"/>
    <property type="evidence" value="ECO:0007669"/>
    <property type="project" value="UniProtKB-KW"/>
</dbReference>
<keyword evidence="5" id="KW-0328">Glycosyltransferase</keyword>
<evidence type="ECO:0000256" key="1">
    <source>
        <dbReference type="ARBA" id="ARBA00011046"/>
    </source>
</evidence>
<comment type="similarity">
    <text evidence="1">Belongs to the BlaI transcriptional regulatory family.</text>
</comment>
<dbReference type="PIRSF" id="PIRSF019455">
    <property type="entry name" value="CopR_AtkY"/>
    <property type="match status" value="1"/>
</dbReference>
<sequence>MKEVETMSRAEWQVMRIIWTLGQATSKQVIEILEQKTDWKAATIKTLIIRLQKKHFLKAIEDKRPYVYQPTIQEDVAIKENVTDLFDNLCCMRKGNAINELIESSAISQADIAKMIATLNEKAKTAPEEVECDCLEADLK</sequence>
<dbReference type="EMBL" id="CP012559">
    <property type="protein sequence ID" value="ALB29360.1"/>
    <property type="molecule type" value="Genomic_DNA"/>
</dbReference>
<evidence type="ECO:0000256" key="2">
    <source>
        <dbReference type="ARBA" id="ARBA00023015"/>
    </source>
</evidence>
<keyword evidence="5" id="KW-0808">Transferase</keyword>
<dbReference type="InterPro" id="IPR036388">
    <property type="entry name" value="WH-like_DNA-bd_sf"/>
</dbReference>
<gene>
    <name evidence="5" type="ORF">JP39_08330</name>
</gene>
<dbReference type="STRING" id="1074467.JP39_08330"/>
<keyword evidence="3" id="KW-0238">DNA-binding</keyword>
<dbReference type="AlphaFoldDB" id="A0A0K2LDL5"/>
<evidence type="ECO:0000256" key="3">
    <source>
        <dbReference type="ARBA" id="ARBA00023125"/>
    </source>
</evidence>
<name>A0A0K2LDL5_9LACO</name>
<dbReference type="InterPro" id="IPR005650">
    <property type="entry name" value="BlaI_family"/>
</dbReference>
<proteinExistence type="inferred from homology"/>
<dbReference type="Gene3D" id="1.10.10.10">
    <property type="entry name" value="Winged helix-like DNA-binding domain superfamily/Winged helix DNA-binding domain"/>
    <property type="match status" value="1"/>
</dbReference>
<dbReference type="Proteomes" id="UP000061546">
    <property type="component" value="Chromosome"/>
</dbReference>
<dbReference type="GO" id="GO:0045892">
    <property type="term" value="P:negative regulation of DNA-templated transcription"/>
    <property type="evidence" value="ECO:0007669"/>
    <property type="project" value="InterPro"/>
</dbReference>
<dbReference type="RefSeq" id="WP_041500527.1">
    <property type="nucleotide sequence ID" value="NZ_BJDV01000002.1"/>
</dbReference>
<evidence type="ECO:0000256" key="4">
    <source>
        <dbReference type="ARBA" id="ARBA00023163"/>
    </source>
</evidence>
<keyword evidence="2" id="KW-0805">Transcription regulation</keyword>
<protein>
    <submittedName>
        <fullName evidence="5">Uracil phosphoribosyltransferase</fullName>
    </submittedName>
</protein>
<keyword evidence="6" id="KW-1185">Reference proteome</keyword>
<dbReference type="OrthoDB" id="1849040at2"/>
<keyword evidence="4" id="KW-0804">Transcription</keyword>
<dbReference type="SUPFAM" id="SSF46785">
    <property type="entry name" value="Winged helix' DNA-binding domain"/>
    <property type="match status" value="1"/>
</dbReference>
<organism evidence="5 6">
    <name type="scientific">Companilactobacillus heilongjiangensis</name>
    <dbReference type="NCBI Taxonomy" id="1074467"/>
    <lineage>
        <taxon>Bacteria</taxon>
        <taxon>Bacillati</taxon>
        <taxon>Bacillota</taxon>
        <taxon>Bacilli</taxon>
        <taxon>Lactobacillales</taxon>
        <taxon>Lactobacillaceae</taxon>
        <taxon>Companilactobacillus</taxon>
    </lineage>
</organism>
<reference evidence="5 6" key="1">
    <citation type="submission" date="2015-08" db="EMBL/GenBank/DDBJ databases">
        <title>Genomic sequence of Lactobacillus heilongjiangensis DSM 28069, isolated from Chinese traditional pickle.</title>
        <authorList>
            <person name="Jiang X."/>
            <person name="Zheng B."/>
            <person name="Cheng H."/>
        </authorList>
    </citation>
    <scope>NUCLEOTIDE SEQUENCE [LARGE SCALE GENOMIC DNA]</scope>
    <source>
        <strain evidence="5 6">DSM 28069</strain>
    </source>
</reference>
<evidence type="ECO:0000313" key="5">
    <source>
        <dbReference type="EMBL" id="ALB29360.1"/>
    </source>
</evidence>
<dbReference type="GO" id="GO:0003677">
    <property type="term" value="F:DNA binding"/>
    <property type="evidence" value="ECO:0007669"/>
    <property type="project" value="UniProtKB-KW"/>
</dbReference>